<dbReference type="InterPro" id="IPR036515">
    <property type="entry name" value="Transposase_17_sf"/>
</dbReference>
<evidence type="ECO:0000313" key="3">
    <source>
        <dbReference type="Proteomes" id="UP000831607"/>
    </source>
</evidence>
<feature type="compositionally biased region" description="Basic and acidic residues" evidence="1">
    <location>
        <begin position="228"/>
        <end position="238"/>
    </location>
</feature>
<dbReference type="RefSeq" id="WP_243479008.1">
    <property type="nucleotide sequence ID" value="NZ_CP063982.1"/>
</dbReference>
<evidence type="ECO:0000313" key="2">
    <source>
        <dbReference type="EMBL" id="UOD50602.1"/>
    </source>
</evidence>
<reference evidence="2 3" key="1">
    <citation type="submission" date="2020-11" db="EMBL/GenBank/DDBJ databases">
        <title>Algicoccus daihaiensis sp.nov., isolated from Daihai Lake in Inner Mongolia.</title>
        <authorList>
            <person name="Kai J."/>
        </authorList>
    </citation>
    <scope>NUCLEOTIDE SEQUENCE [LARGE SCALE GENOMIC DNA]</scope>
    <source>
        <strain evidence="3">f23</strain>
    </source>
</reference>
<organism evidence="2 3">
    <name type="scientific">Orrella daihaiensis</name>
    <dbReference type="NCBI Taxonomy" id="2782176"/>
    <lineage>
        <taxon>Bacteria</taxon>
        <taxon>Pseudomonadati</taxon>
        <taxon>Pseudomonadota</taxon>
        <taxon>Betaproteobacteria</taxon>
        <taxon>Burkholderiales</taxon>
        <taxon>Alcaligenaceae</taxon>
        <taxon>Orrella</taxon>
    </lineage>
</organism>
<dbReference type="SUPFAM" id="SSF143422">
    <property type="entry name" value="Transposase IS200-like"/>
    <property type="match status" value="1"/>
</dbReference>
<feature type="region of interest" description="Disordered" evidence="1">
    <location>
        <begin position="218"/>
        <end position="238"/>
    </location>
</feature>
<dbReference type="Proteomes" id="UP000831607">
    <property type="component" value="Chromosome"/>
</dbReference>
<proteinExistence type="predicted"/>
<sequence length="238" mass="26567">MRLPRLFVPGQAQLVQVRFVSALAQHWLDDQSKQLLDAVAAWLGEYTKAHQLALHAWSLSPTQLLLLVTPPDKSALAGVIQAIGRRLAPELKTGSVFEGRYKSAPVEPQWVLPAQIWVESAPVEQGYAAQAQAWPWSSAAGHAGIVESDRPWLVTVSDHEQYWRCGNTPFDRQANYRVKLAEGISLADRQRIDHAVGGQWALGSEQYLEQIAKVANRRVAPGRRGRPRKFDPEDQKVD</sequence>
<name>A0ABY4ANH2_9BURK</name>
<gene>
    <name evidence="2" type="ORF">DHf2319_01280</name>
</gene>
<evidence type="ECO:0000256" key="1">
    <source>
        <dbReference type="SAM" id="MobiDB-lite"/>
    </source>
</evidence>
<protein>
    <recommendedName>
        <fullName evidence="4">Transposase</fullName>
    </recommendedName>
</protein>
<dbReference type="Gene3D" id="3.30.70.1290">
    <property type="entry name" value="Transposase IS200-like"/>
    <property type="match status" value="1"/>
</dbReference>
<keyword evidence="3" id="KW-1185">Reference proteome</keyword>
<accession>A0ABY4ANH2</accession>
<evidence type="ECO:0008006" key="4">
    <source>
        <dbReference type="Google" id="ProtNLM"/>
    </source>
</evidence>
<dbReference type="EMBL" id="CP063982">
    <property type="protein sequence ID" value="UOD50602.1"/>
    <property type="molecule type" value="Genomic_DNA"/>
</dbReference>